<accession>A0A821QWE9</accession>
<protein>
    <submittedName>
        <fullName evidence="1">Uncharacterized protein</fullName>
    </submittedName>
</protein>
<sequence length="520" mass="61414">MKLIQENFFIRRGPFEQKIGFHYFINDTPFRHIFKHQITDLILHNNDKYDNAILSNIYTKDVYAYIMVFFQSLKILKIIASSEYDYPPLVIWNHQSTTCFSSTLTVLCITVFGFDHCLLLLDGRLKQLTTFKVQVHAISRSMLIDCNKNDLINLKCFSLTNYNYTYEYEYDDLVVPLLRRMTYLEKLTLCLRIQKVGRFVSGASLSIDDAHLHNEILVHMPQLHTFKFYISTETNAIYSNLRFSNDDIQQTFINMKYGQTACIMDYYGACGTLCHVYSLPFTFTHLHKITTHFPFIVFDTVTNLFVYDIFPFEHEFFMRINQTFPLLKCFTIENDRREHWNYDDNPSYSIIESTHLTSLEITHAGQYYVEQFLVKTNTLLPRLTRLKVEYNDLKTIATNFTREETRHNCSKLRINYKYIIIFILSFIFKIDYARISSDEENCDELQENNKIVSHQDFATVLNRKLTLKLKKCKAPKVSRGYSAKRLRTDDISPPPAKDMGVGFRFQYYDIINIFLRFCGA</sequence>
<dbReference type="AlphaFoldDB" id="A0A821QWE9"/>
<comment type="caution">
    <text evidence="1">The sequence shown here is derived from an EMBL/GenBank/DDBJ whole genome shotgun (WGS) entry which is preliminary data.</text>
</comment>
<proteinExistence type="predicted"/>
<dbReference type="Proteomes" id="UP000663848">
    <property type="component" value="Unassembled WGS sequence"/>
</dbReference>
<name>A0A821QWE9_9BILA</name>
<reference evidence="1" key="1">
    <citation type="submission" date="2021-02" db="EMBL/GenBank/DDBJ databases">
        <authorList>
            <person name="Nowell W R."/>
        </authorList>
    </citation>
    <scope>NUCLEOTIDE SEQUENCE</scope>
</reference>
<evidence type="ECO:0000313" key="1">
    <source>
        <dbReference type="EMBL" id="CAF4828377.1"/>
    </source>
</evidence>
<dbReference type="EMBL" id="CAJOBR010005777">
    <property type="protein sequence ID" value="CAF4828377.1"/>
    <property type="molecule type" value="Genomic_DNA"/>
</dbReference>
<organism evidence="1 2">
    <name type="scientific">Rotaria socialis</name>
    <dbReference type="NCBI Taxonomy" id="392032"/>
    <lineage>
        <taxon>Eukaryota</taxon>
        <taxon>Metazoa</taxon>
        <taxon>Spiralia</taxon>
        <taxon>Gnathifera</taxon>
        <taxon>Rotifera</taxon>
        <taxon>Eurotatoria</taxon>
        <taxon>Bdelloidea</taxon>
        <taxon>Philodinida</taxon>
        <taxon>Philodinidae</taxon>
        <taxon>Rotaria</taxon>
    </lineage>
</organism>
<evidence type="ECO:0000313" key="2">
    <source>
        <dbReference type="Proteomes" id="UP000663848"/>
    </source>
</evidence>
<gene>
    <name evidence="1" type="ORF">QYT958_LOCUS25522</name>
</gene>